<comment type="caution">
    <text evidence="2">The sequence shown here is derived from an EMBL/GenBank/DDBJ whole genome shotgun (WGS) entry which is preliminary data.</text>
</comment>
<dbReference type="EMBL" id="JAAQHG020000017">
    <property type="protein sequence ID" value="KAL1585740.1"/>
    <property type="molecule type" value="Genomic_DNA"/>
</dbReference>
<dbReference type="AlphaFoldDB" id="A0AB34KQC1"/>
<gene>
    <name evidence="2" type="ORF">WHR41_05089</name>
</gene>
<feature type="region of interest" description="Disordered" evidence="1">
    <location>
        <begin position="21"/>
        <end position="72"/>
    </location>
</feature>
<accession>A0AB34KQC1</accession>
<evidence type="ECO:0000313" key="2">
    <source>
        <dbReference type="EMBL" id="KAL1585740.1"/>
    </source>
</evidence>
<evidence type="ECO:0000313" key="3">
    <source>
        <dbReference type="Proteomes" id="UP000803884"/>
    </source>
</evidence>
<dbReference type="RefSeq" id="XP_069228846.1">
    <property type="nucleotide sequence ID" value="XM_069373694.1"/>
</dbReference>
<keyword evidence="3" id="KW-1185">Reference proteome</keyword>
<dbReference type="GeneID" id="96006532"/>
<evidence type="ECO:0000256" key="1">
    <source>
        <dbReference type="SAM" id="MobiDB-lite"/>
    </source>
</evidence>
<dbReference type="Proteomes" id="UP000803884">
    <property type="component" value="Unassembled WGS sequence"/>
</dbReference>
<protein>
    <submittedName>
        <fullName evidence="2">Uncharacterized protein</fullName>
    </submittedName>
</protein>
<name>A0AB34KQC1_9PEZI</name>
<organism evidence="2 3">
    <name type="scientific">Cladosporium halotolerans</name>
    <dbReference type="NCBI Taxonomy" id="1052096"/>
    <lineage>
        <taxon>Eukaryota</taxon>
        <taxon>Fungi</taxon>
        <taxon>Dikarya</taxon>
        <taxon>Ascomycota</taxon>
        <taxon>Pezizomycotina</taxon>
        <taxon>Dothideomycetes</taxon>
        <taxon>Dothideomycetidae</taxon>
        <taxon>Cladosporiales</taxon>
        <taxon>Cladosporiaceae</taxon>
        <taxon>Cladosporium</taxon>
    </lineage>
</organism>
<sequence>MAYGRVGRRRRELMGSFLSVGGQGNRLEAVSDTANDGHEKGGSEQSVPLEDGQDGQDTSAAPQGVTKGSGIQSVKSQVKDFVRNLPPLLLELAESQIAASPPAISRKTPRRLGIDIPELNSWHKPMPKARVDNKLKKWYAYLLSTMQPPLPGREWRRLRDLALGVLTPELPIKRRTNLTPPPSALELVVMRGKGPESVFRKDHAHKVTPRYMSRIYAEVFSECPLMVYDSASLKWNITWGHRILNEHQNVDEGHADAASTPHSANPT</sequence>
<reference evidence="2 3" key="1">
    <citation type="journal article" date="2020" name="Microbiol. Resour. Announc.">
        <title>Draft Genome Sequence of a Cladosporium Species Isolated from the Mesophotic Ascidian Didemnum maculosum.</title>
        <authorList>
            <person name="Gioti A."/>
            <person name="Siaperas R."/>
            <person name="Nikolaivits E."/>
            <person name="Le Goff G."/>
            <person name="Ouazzani J."/>
            <person name="Kotoulas G."/>
            <person name="Topakas E."/>
        </authorList>
    </citation>
    <scope>NUCLEOTIDE SEQUENCE [LARGE SCALE GENOMIC DNA]</scope>
    <source>
        <strain evidence="2 3">TM138-S3</strain>
    </source>
</reference>
<proteinExistence type="predicted"/>